<dbReference type="RefSeq" id="WP_120403749.1">
    <property type="nucleotide sequence ID" value="NZ_RAXV01000047.1"/>
</dbReference>
<keyword evidence="2 4" id="KW-0560">Oxidoreductase</keyword>
<dbReference type="SUPFAM" id="SSF52283">
    <property type="entry name" value="Formate/glycerate dehydrogenase catalytic domain-like"/>
    <property type="match status" value="1"/>
</dbReference>
<dbReference type="PANTHER" id="PTHR43761">
    <property type="entry name" value="D-ISOMER SPECIFIC 2-HYDROXYACID DEHYDROGENASE FAMILY PROTEIN (AFU_ORTHOLOGUE AFUA_1G13630)"/>
    <property type="match status" value="1"/>
</dbReference>
<dbReference type="EMBL" id="RAXV01000047">
    <property type="protein sequence ID" value="RKG29291.1"/>
    <property type="molecule type" value="Genomic_DNA"/>
</dbReference>
<gene>
    <name evidence="7" type="ORF">D7V32_15590</name>
</gene>
<organism evidence="7 8">
    <name type="scientific">Acinetobacter tianfuensis</name>
    <dbReference type="NCBI Taxonomy" id="2419603"/>
    <lineage>
        <taxon>Bacteria</taxon>
        <taxon>Pseudomonadati</taxon>
        <taxon>Pseudomonadota</taxon>
        <taxon>Gammaproteobacteria</taxon>
        <taxon>Moraxellales</taxon>
        <taxon>Moraxellaceae</taxon>
        <taxon>Acinetobacter</taxon>
    </lineage>
</organism>
<dbReference type="GO" id="GO:0016616">
    <property type="term" value="F:oxidoreductase activity, acting on the CH-OH group of donors, NAD or NADP as acceptor"/>
    <property type="evidence" value="ECO:0007669"/>
    <property type="project" value="InterPro"/>
</dbReference>
<dbReference type="CDD" id="cd12162">
    <property type="entry name" value="2-Hacid_dh_4"/>
    <property type="match status" value="1"/>
</dbReference>
<dbReference type="InterPro" id="IPR006140">
    <property type="entry name" value="D-isomer_DH_NAD-bd"/>
</dbReference>
<evidence type="ECO:0000259" key="6">
    <source>
        <dbReference type="Pfam" id="PF02826"/>
    </source>
</evidence>
<dbReference type="InterPro" id="IPR036291">
    <property type="entry name" value="NAD(P)-bd_dom_sf"/>
</dbReference>
<dbReference type="Gene3D" id="3.40.50.720">
    <property type="entry name" value="NAD(P)-binding Rossmann-like Domain"/>
    <property type="match status" value="2"/>
</dbReference>
<accession>A0A3A8EK74</accession>
<evidence type="ECO:0000256" key="2">
    <source>
        <dbReference type="ARBA" id="ARBA00023002"/>
    </source>
</evidence>
<comment type="caution">
    <text evidence="7">The sequence shown here is derived from an EMBL/GenBank/DDBJ whole genome shotgun (WGS) entry which is preliminary data.</text>
</comment>
<name>A0A3A8EK74_9GAMM</name>
<dbReference type="Pfam" id="PF02826">
    <property type="entry name" value="2-Hacid_dh_C"/>
    <property type="match status" value="1"/>
</dbReference>
<dbReference type="PROSITE" id="PS00671">
    <property type="entry name" value="D_2_HYDROXYACID_DH_3"/>
    <property type="match status" value="1"/>
</dbReference>
<dbReference type="GO" id="GO:0051287">
    <property type="term" value="F:NAD binding"/>
    <property type="evidence" value="ECO:0007669"/>
    <property type="project" value="InterPro"/>
</dbReference>
<evidence type="ECO:0000256" key="3">
    <source>
        <dbReference type="ARBA" id="ARBA00023027"/>
    </source>
</evidence>
<feature type="domain" description="D-isomer specific 2-hydroxyacid dehydrogenase NAD-binding" evidence="6">
    <location>
        <begin position="108"/>
        <end position="286"/>
    </location>
</feature>
<sequence length="317" mass="33925">MKAVYLDYASLDKNDLDFSALEAVFDDLQLYESTASETLLSRVQDVEVIISNKVVIDAKTMQQCPNLKLILISATGTNNIDLVQAAKQGVTVCNCQGYGTAAVAQHTLMLMLNLATSFRQYDRAVQQGEWNKASQFCLLDYPIIELSGKTLGIVGYGELGQAVANLARAFGMNIQIAALPNRPAGPERIAFADLLPQADFLSLHCPLTDDTRDLIDAAALATMKASAFVINCARGGVVNESALAEALTAGTIAGAATDVLTIEPPKAGNVLLDSSIPNLIITPHSAWGSVDARQRIVQQMVENTEAFKAGQPIRKVN</sequence>
<evidence type="ECO:0000313" key="7">
    <source>
        <dbReference type="EMBL" id="RKG29291.1"/>
    </source>
</evidence>
<dbReference type="InterPro" id="IPR029753">
    <property type="entry name" value="D-isomer_DH_CS"/>
</dbReference>
<dbReference type="NCBIfam" id="NF005069">
    <property type="entry name" value="PRK06487.1"/>
    <property type="match status" value="1"/>
</dbReference>
<evidence type="ECO:0000256" key="4">
    <source>
        <dbReference type="RuleBase" id="RU003719"/>
    </source>
</evidence>
<evidence type="ECO:0000259" key="5">
    <source>
        <dbReference type="Pfam" id="PF00389"/>
    </source>
</evidence>
<dbReference type="InterPro" id="IPR006139">
    <property type="entry name" value="D-isomer_2_OHA_DH_cat_dom"/>
</dbReference>
<dbReference type="PANTHER" id="PTHR43761:SF1">
    <property type="entry name" value="D-ISOMER SPECIFIC 2-HYDROXYACID DEHYDROGENASE CATALYTIC DOMAIN-CONTAINING PROTEIN-RELATED"/>
    <property type="match status" value="1"/>
</dbReference>
<feature type="domain" description="D-isomer specific 2-hydroxyacid dehydrogenase catalytic" evidence="5">
    <location>
        <begin position="24"/>
        <end position="314"/>
    </location>
</feature>
<proteinExistence type="inferred from homology"/>
<dbReference type="InterPro" id="IPR050418">
    <property type="entry name" value="D-iso_2-hydroxyacid_DH_PdxB"/>
</dbReference>
<evidence type="ECO:0000256" key="1">
    <source>
        <dbReference type="ARBA" id="ARBA00005854"/>
    </source>
</evidence>
<dbReference type="Pfam" id="PF00389">
    <property type="entry name" value="2-Hacid_dh"/>
    <property type="match status" value="1"/>
</dbReference>
<evidence type="ECO:0000313" key="8">
    <source>
        <dbReference type="Proteomes" id="UP000282388"/>
    </source>
</evidence>
<dbReference type="AlphaFoldDB" id="A0A3A8EK74"/>
<reference evidence="7 8" key="1">
    <citation type="submission" date="2018-09" db="EMBL/GenBank/DDBJ databases">
        <title>The draft genome of Acinetobacter spp. strains.</title>
        <authorList>
            <person name="Qin J."/>
            <person name="Feng Y."/>
            <person name="Zong Z."/>
        </authorList>
    </citation>
    <scope>NUCLEOTIDE SEQUENCE [LARGE SCALE GENOMIC DNA]</scope>
    <source>
        <strain evidence="7 8">WCHAc060012</strain>
    </source>
</reference>
<keyword evidence="3" id="KW-0520">NAD</keyword>
<dbReference type="PROSITE" id="PS00670">
    <property type="entry name" value="D_2_HYDROXYACID_DH_2"/>
    <property type="match status" value="1"/>
</dbReference>
<keyword evidence="8" id="KW-1185">Reference proteome</keyword>
<dbReference type="OrthoDB" id="9805416at2"/>
<protein>
    <submittedName>
        <fullName evidence="7">2-hydroxyacid dehydrogenase</fullName>
    </submittedName>
</protein>
<dbReference type="SUPFAM" id="SSF51735">
    <property type="entry name" value="NAD(P)-binding Rossmann-fold domains"/>
    <property type="match status" value="1"/>
</dbReference>
<dbReference type="Proteomes" id="UP000282388">
    <property type="component" value="Unassembled WGS sequence"/>
</dbReference>
<comment type="similarity">
    <text evidence="1 4">Belongs to the D-isomer specific 2-hydroxyacid dehydrogenase family.</text>
</comment>